<dbReference type="AlphaFoldDB" id="A0AAQ3NEC9"/>
<dbReference type="GO" id="GO:0016192">
    <property type="term" value="P:vesicle-mediated transport"/>
    <property type="evidence" value="ECO:0007669"/>
    <property type="project" value="InterPro"/>
</dbReference>
<protein>
    <recommendedName>
        <fullName evidence="2">Syntaxin N-terminal domain-containing protein</fullName>
    </recommendedName>
</protein>
<dbReference type="InterPro" id="IPR006011">
    <property type="entry name" value="Syntaxin_N"/>
</dbReference>
<accession>A0AAQ3NEC9</accession>
<evidence type="ECO:0000313" key="3">
    <source>
        <dbReference type="EMBL" id="WVZ08210.1"/>
    </source>
</evidence>
<dbReference type="SMART" id="SM00503">
    <property type="entry name" value="SynN"/>
    <property type="match status" value="1"/>
</dbReference>
<proteinExistence type="predicted"/>
<evidence type="ECO:0000313" key="4">
    <source>
        <dbReference type="Proteomes" id="UP001374535"/>
    </source>
</evidence>
<dbReference type="Proteomes" id="UP001374535">
    <property type="component" value="Chromosome 6"/>
</dbReference>
<keyword evidence="1" id="KW-0813">Transport</keyword>
<dbReference type="GO" id="GO:0015031">
    <property type="term" value="P:protein transport"/>
    <property type="evidence" value="ECO:0007669"/>
    <property type="project" value="UniProtKB-KW"/>
</dbReference>
<dbReference type="Pfam" id="PF00804">
    <property type="entry name" value="Syntaxin"/>
    <property type="match status" value="1"/>
</dbReference>
<dbReference type="Gene3D" id="1.20.58.70">
    <property type="match status" value="1"/>
</dbReference>
<name>A0AAQ3NEC9_VIGMU</name>
<dbReference type="GO" id="GO:0016020">
    <property type="term" value="C:membrane"/>
    <property type="evidence" value="ECO:0007669"/>
    <property type="project" value="InterPro"/>
</dbReference>
<evidence type="ECO:0000259" key="2">
    <source>
        <dbReference type="SMART" id="SM00503"/>
    </source>
</evidence>
<feature type="domain" description="Syntaxin N-terminal" evidence="2">
    <location>
        <begin position="1"/>
        <end position="109"/>
    </location>
</feature>
<sequence>MGSLRDILDSLQHTNEESKSLHKAEELKALRCRINTNIIAVLKKARTIRTQLEEMDRANTANQRLSGLKDGMPTIYRTRIAVTNGLRKKLNEVMMRFQGLRQRMIYTSSISIFRSLGEVEGWGGVVSRSKRVKKK</sequence>
<dbReference type="InterPro" id="IPR010989">
    <property type="entry name" value="SNARE"/>
</dbReference>
<keyword evidence="1" id="KW-0653">Protein transport</keyword>
<keyword evidence="4" id="KW-1185">Reference proteome</keyword>
<evidence type="ECO:0000256" key="1">
    <source>
        <dbReference type="ARBA" id="ARBA00022927"/>
    </source>
</evidence>
<gene>
    <name evidence="3" type="ORF">V8G54_021556</name>
</gene>
<organism evidence="3 4">
    <name type="scientific">Vigna mungo</name>
    <name type="common">Black gram</name>
    <name type="synonym">Phaseolus mungo</name>
    <dbReference type="NCBI Taxonomy" id="3915"/>
    <lineage>
        <taxon>Eukaryota</taxon>
        <taxon>Viridiplantae</taxon>
        <taxon>Streptophyta</taxon>
        <taxon>Embryophyta</taxon>
        <taxon>Tracheophyta</taxon>
        <taxon>Spermatophyta</taxon>
        <taxon>Magnoliopsida</taxon>
        <taxon>eudicotyledons</taxon>
        <taxon>Gunneridae</taxon>
        <taxon>Pentapetalae</taxon>
        <taxon>rosids</taxon>
        <taxon>fabids</taxon>
        <taxon>Fabales</taxon>
        <taxon>Fabaceae</taxon>
        <taxon>Papilionoideae</taxon>
        <taxon>50 kb inversion clade</taxon>
        <taxon>NPAAA clade</taxon>
        <taxon>indigoferoid/millettioid clade</taxon>
        <taxon>Phaseoleae</taxon>
        <taxon>Vigna</taxon>
    </lineage>
</organism>
<dbReference type="SUPFAM" id="SSF47661">
    <property type="entry name" value="t-snare proteins"/>
    <property type="match status" value="1"/>
</dbReference>
<dbReference type="EMBL" id="CP144695">
    <property type="protein sequence ID" value="WVZ08210.1"/>
    <property type="molecule type" value="Genomic_DNA"/>
</dbReference>
<reference evidence="3 4" key="1">
    <citation type="journal article" date="2023" name="Life. Sci Alliance">
        <title>Evolutionary insights into 3D genome organization and epigenetic landscape of Vigna mungo.</title>
        <authorList>
            <person name="Junaid A."/>
            <person name="Singh B."/>
            <person name="Bhatia S."/>
        </authorList>
    </citation>
    <scope>NUCLEOTIDE SEQUENCE [LARGE SCALE GENOMIC DNA]</scope>
    <source>
        <strain evidence="3">Urdbean</strain>
    </source>
</reference>